<dbReference type="Proteomes" id="UP000699042">
    <property type="component" value="Unassembled WGS sequence"/>
</dbReference>
<accession>A0A9P7RH25</accession>
<keyword evidence="2" id="KW-1185">Reference proteome</keyword>
<evidence type="ECO:0000313" key="1">
    <source>
        <dbReference type="EMBL" id="KAG7058383.1"/>
    </source>
</evidence>
<name>A0A9P7RH25_9PEZI</name>
<protein>
    <submittedName>
        <fullName evidence="1">Uncharacterized protein</fullName>
    </submittedName>
</protein>
<dbReference type="EMBL" id="JAESDN010000001">
    <property type="protein sequence ID" value="KAG7058383.1"/>
    <property type="molecule type" value="Genomic_DNA"/>
</dbReference>
<comment type="caution">
    <text evidence="1">The sequence shown here is derived from an EMBL/GenBank/DDBJ whole genome shotgun (WGS) entry which is preliminary data.</text>
</comment>
<dbReference type="AlphaFoldDB" id="A0A9P7RH25"/>
<proteinExistence type="predicted"/>
<gene>
    <name evidence="1" type="ORF">JMJ77_005760</name>
</gene>
<reference evidence="1" key="1">
    <citation type="submission" date="2021-05" db="EMBL/GenBank/DDBJ databases">
        <title>Comparative genomics of three Colletotrichum scovillei strains and genetic complementation revealed genes involved fungal growth and virulence on chili pepper.</title>
        <authorList>
            <person name="Hsieh D.-K."/>
            <person name="Chuang S.-C."/>
            <person name="Chen C.-Y."/>
            <person name="Chao Y.-T."/>
            <person name="Lu M.-Y.J."/>
            <person name="Lee M.-H."/>
            <person name="Shih M.-C."/>
        </authorList>
    </citation>
    <scope>NUCLEOTIDE SEQUENCE</scope>
    <source>
        <strain evidence="1">Coll-153</strain>
    </source>
</reference>
<sequence length="55" mass="6094">MAVCDHFVIDVPDVIMVKKLHISTGKHWGYRASGIEQAIPRDFVEYGLQIAGPIA</sequence>
<evidence type="ECO:0000313" key="2">
    <source>
        <dbReference type="Proteomes" id="UP000699042"/>
    </source>
</evidence>
<organism evidence="1 2">
    <name type="scientific">Colletotrichum scovillei</name>
    <dbReference type="NCBI Taxonomy" id="1209932"/>
    <lineage>
        <taxon>Eukaryota</taxon>
        <taxon>Fungi</taxon>
        <taxon>Dikarya</taxon>
        <taxon>Ascomycota</taxon>
        <taxon>Pezizomycotina</taxon>
        <taxon>Sordariomycetes</taxon>
        <taxon>Hypocreomycetidae</taxon>
        <taxon>Glomerellales</taxon>
        <taxon>Glomerellaceae</taxon>
        <taxon>Colletotrichum</taxon>
        <taxon>Colletotrichum acutatum species complex</taxon>
    </lineage>
</organism>